<protein>
    <submittedName>
        <fullName evidence="2">Uncharacterized protein</fullName>
    </submittedName>
</protein>
<dbReference type="EMBL" id="BSYO01000021">
    <property type="protein sequence ID" value="GMH20229.1"/>
    <property type="molecule type" value="Genomic_DNA"/>
</dbReference>
<name>A0AAD3T029_NEPGR</name>
<evidence type="ECO:0000313" key="2">
    <source>
        <dbReference type="EMBL" id="GMH20229.1"/>
    </source>
</evidence>
<accession>A0AAD3T029</accession>
<feature type="compositionally biased region" description="Basic and acidic residues" evidence="1">
    <location>
        <begin position="33"/>
        <end position="59"/>
    </location>
</feature>
<gene>
    <name evidence="2" type="ORF">Nepgr_022070</name>
</gene>
<dbReference type="AlphaFoldDB" id="A0AAD3T029"/>
<comment type="caution">
    <text evidence="2">The sequence shown here is derived from an EMBL/GenBank/DDBJ whole genome shotgun (WGS) entry which is preliminary data.</text>
</comment>
<evidence type="ECO:0000313" key="3">
    <source>
        <dbReference type="Proteomes" id="UP001279734"/>
    </source>
</evidence>
<proteinExistence type="predicted"/>
<dbReference type="Proteomes" id="UP001279734">
    <property type="component" value="Unassembled WGS sequence"/>
</dbReference>
<feature type="region of interest" description="Disordered" evidence="1">
    <location>
        <begin position="118"/>
        <end position="157"/>
    </location>
</feature>
<feature type="compositionally biased region" description="Acidic residues" evidence="1">
    <location>
        <begin position="132"/>
        <end position="142"/>
    </location>
</feature>
<organism evidence="2 3">
    <name type="scientific">Nepenthes gracilis</name>
    <name type="common">Slender pitcher plant</name>
    <dbReference type="NCBI Taxonomy" id="150966"/>
    <lineage>
        <taxon>Eukaryota</taxon>
        <taxon>Viridiplantae</taxon>
        <taxon>Streptophyta</taxon>
        <taxon>Embryophyta</taxon>
        <taxon>Tracheophyta</taxon>
        <taxon>Spermatophyta</taxon>
        <taxon>Magnoliopsida</taxon>
        <taxon>eudicotyledons</taxon>
        <taxon>Gunneridae</taxon>
        <taxon>Pentapetalae</taxon>
        <taxon>Caryophyllales</taxon>
        <taxon>Nepenthaceae</taxon>
        <taxon>Nepenthes</taxon>
    </lineage>
</organism>
<reference evidence="2" key="1">
    <citation type="submission" date="2023-05" db="EMBL/GenBank/DDBJ databases">
        <title>Nepenthes gracilis genome sequencing.</title>
        <authorList>
            <person name="Fukushima K."/>
        </authorList>
    </citation>
    <scope>NUCLEOTIDE SEQUENCE</scope>
    <source>
        <strain evidence="2">SING2019-196</strain>
    </source>
</reference>
<feature type="region of interest" description="Disordered" evidence="1">
    <location>
        <begin position="1"/>
        <end position="65"/>
    </location>
</feature>
<feature type="compositionally biased region" description="Polar residues" evidence="1">
    <location>
        <begin position="18"/>
        <end position="28"/>
    </location>
</feature>
<keyword evidence="3" id="KW-1185">Reference proteome</keyword>
<evidence type="ECO:0000256" key="1">
    <source>
        <dbReference type="SAM" id="MobiDB-lite"/>
    </source>
</evidence>
<sequence>MAKKTAEAELTPPPPPLNSTITPANSSDSVEDPSVHAAEDDGKEESTKEDSDEETVVRESKRRKNCPTALNQLSKEELLNTSDLSFCFSFDSKSASTPEVTPKFGSFNIGRKLDLVSPPSVDNPYCQIPSETGEEEEDEDEAVGAVKSEEFSSFEGS</sequence>